<organism evidence="1 2">
    <name type="scientific">Escherichia albertii</name>
    <dbReference type="NCBI Taxonomy" id="208962"/>
    <lineage>
        <taxon>Bacteria</taxon>
        <taxon>Pseudomonadati</taxon>
        <taxon>Pseudomonadota</taxon>
        <taxon>Gammaproteobacteria</taxon>
        <taxon>Enterobacterales</taxon>
        <taxon>Enterobacteriaceae</taxon>
        <taxon>Escherichia</taxon>
    </lineage>
</organism>
<accession>A0A7Z7YPY9</accession>
<dbReference type="AlphaFoldDB" id="A0A7Z7YPY9"/>
<dbReference type="EMBL" id="SIZV01000005">
    <property type="protein sequence ID" value="TBR55250.1"/>
    <property type="molecule type" value="Genomic_DNA"/>
</dbReference>
<evidence type="ECO:0000313" key="2">
    <source>
        <dbReference type="Proteomes" id="UP000292187"/>
    </source>
</evidence>
<protein>
    <submittedName>
        <fullName evidence="1">Uncharacterized protein</fullName>
    </submittedName>
</protein>
<comment type="caution">
    <text evidence="1">The sequence shown here is derived from an EMBL/GenBank/DDBJ whole genome shotgun (WGS) entry which is preliminary data.</text>
</comment>
<name>A0A7Z7YPY9_ESCAL</name>
<proteinExistence type="predicted"/>
<dbReference type="RefSeq" id="WP_059215236.1">
    <property type="nucleotide sequence ID" value="NZ_AP014857.1"/>
</dbReference>
<reference evidence="1 2" key="1">
    <citation type="submission" date="2019-02" db="EMBL/GenBank/DDBJ databases">
        <title>Draft genome sequence of Escherichia albertii strain Mex-12/320a, isolated from an infant with diarrhea, harboring virulence genes associated with diarrheagenic strains of enteropathogenic E. coli.</title>
        <authorList>
            <person name="Maldonado-Puga S."/>
            <person name="Meza-Segura M."/>
            <person name="Zaidi M.B."/>
            <person name="Estrada-Garcia T."/>
        </authorList>
    </citation>
    <scope>NUCLEOTIDE SEQUENCE [LARGE SCALE GENOMIC DNA]</scope>
    <source>
        <strain evidence="1 2">Mex-12/320a</strain>
    </source>
</reference>
<gene>
    <name evidence="1" type="ORF">EYS06_05900</name>
</gene>
<evidence type="ECO:0000313" key="1">
    <source>
        <dbReference type="EMBL" id="TBR55250.1"/>
    </source>
</evidence>
<sequence length="204" mass="23476">MNKVEFYISPVFIGFVIVPLLVWPTVVALAVCVITLSFLGEILFSIPLIVGRISLLELQLWLSAEYALFFCVMCCVGWQFSCRTQSELKSRLHCWLVFAPAYFWLLLWNIIFYVAPAQIALLENMRNFFLTIVWLPLNFSPFWPQLWTDFIGPMSAQLGFASGYYCQWRGKNRSQRLKWSELGTCLSLAILAQGPLFILLQGIL</sequence>
<dbReference type="Proteomes" id="UP000292187">
    <property type="component" value="Unassembled WGS sequence"/>
</dbReference>